<dbReference type="SMART" id="SM00192">
    <property type="entry name" value="LDLa"/>
    <property type="match status" value="6"/>
</dbReference>
<dbReference type="PROSITE" id="PS50262">
    <property type="entry name" value="G_PROTEIN_RECEP_F1_2"/>
    <property type="match status" value="1"/>
</dbReference>
<keyword evidence="2 9" id="KW-0812">Transmembrane</keyword>
<feature type="transmembrane region" description="Helical" evidence="9">
    <location>
        <begin position="1541"/>
        <end position="1560"/>
    </location>
</feature>
<accession>A0A820V3W3</accession>
<dbReference type="Proteomes" id="UP000663825">
    <property type="component" value="Unassembled WGS sequence"/>
</dbReference>
<dbReference type="InterPro" id="IPR000742">
    <property type="entry name" value="EGF"/>
</dbReference>
<comment type="subcellular location">
    <subcellularLocation>
        <location evidence="1">Membrane</location>
        <topology evidence="1">Single-pass membrane protein</topology>
    </subcellularLocation>
</comment>
<evidence type="ECO:0000256" key="2">
    <source>
        <dbReference type="ARBA" id="ARBA00022692"/>
    </source>
</evidence>
<keyword evidence="15" id="KW-1185">Reference proteome</keyword>
<evidence type="ECO:0000256" key="1">
    <source>
        <dbReference type="ARBA" id="ARBA00004167"/>
    </source>
</evidence>
<dbReference type="Gene3D" id="2.10.25.10">
    <property type="entry name" value="Laminin"/>
    <property type="match status" value="1"/>
</dbReference>
<evidence type="ECO:0000313" key="13">
    <source>
        <dbReference type="EMBL" id="CAF3424075.1"/>
    </source>
</evidence>
<dbReference type="GO" id="GO:0005886">
    <property type="term" value="C:plasma membrane"/>
    <property type="evidence" value="ECO:0007669"/>
    <property type="project" value="TreeGrafter"/>
</dbReference>
<evidence type="ECO:0000256" key="5">
    <source>
        <dbReference type="ARBA" id="ARBA00023136"/>
    </source>
</evidence>
<evidence type="ECO:0000256" key="9">
    <source>
        <dbReference type="SAM" id="Phobius"/>
    </source>
</evidence>
<protein>
    <submittedName>
        <fullName evidence="14">Uncharacterized protein</fullName>
    </submittedName>
</protein>
<dbReference type="Gene3D" id="4.10.400.10">
    <property type="entry name" value="Low-density Lipoprotein Receptor"/>
    <property type="match status" value="1"/>
</dbReference>
<keyword evidence="7" id="KW-0245">EGF-like domain</keyword>
<dbReference type="EMBL" id="CAJOBP010006530">
    <property type="protein sequence ID" value="CAF4495024.1"/>
    <property type="molecule type" value="Genomic_DNA"/>
</dbReference>
<feature type="transmembrane region" description="Helical" evidence="9">
    <location>
        <begin position="1319"/>
        <end position="1342"/>
    </location>
</feature>
<evidence type="ECO:0000256" key="8">
    <source>
        <dbReference type="PROSITE-ProRule" id="PRU00124"/>
    </source>
</evidence>
<name>A0A820V3W3_9BILA</name>
<dbReference type="InterPro" id="IPR002172">
    <property type="entry name" value="LDrepeatLR_classA_rpt"/>
</dbReference>
<dbReference type="InterPro" id="IPR050685">
    <property type="entry name" value="LDLR"/>
</dbReference>
<keyword evidence="4 9" id="KW-1133">Transmembrane helix</keyword>
<dbReference type="SUPFAM" id="SSF57196">
    <property type="entry name" value="EGF/Laminin"/>
    <property type="match status" value="1"/>
</dbReference>
<evidence type="ECO:0000256" key="6">
    <source>
        <dbReference type="ARBA" id="ARBA00023157"/>
    </source>
</evidence>
<dbReference type="GO" id="GO:0016192">
    <property type="term" value="P:vesicle-mediated transport"/>
    <property type="evidence" value="ECO:0007669"/>
    <property type="project" value="UniProtKB-ARBA"/>
</dbReference>
<feature type="disulfide bond" evidence="7">
    <location>
        <begin position="994"/>
        <end position="1003"/>
    </location>
</feature>
<feature type="transmembrane region" description="Helical" evidence="9">
    <location>
        <begin position="1490"/>
        <end position="1511"/>
    </location>
</feature>
<evidence type="ECO:0000313" key="14">
    <source>
        <dbReference type="EMBL" id="CAF4495024.1"/>
    </source>
</evidence>
<dbReference type="SMART" id="SM00181">
    <property type="entry name" value="EGF"/>
    <property type="match status" value="3"/>
</dbReference>
<dbReference type="PRINTS" id="PR00261">
    <property type="entry name" value="LDLRECEPTOR"/>
</dbReference>
<dbReference type="Pfam" id="PF00008">
    <property type="entry name" value="EGF"/>
    <property type="match status" value="1"/>
</dbReference>
<gene>
    <name evidence="13" type="ORF">TIS948_LOCUS29738</name>
    <name evidence="14" type="ORF">UJA718_LOCUS25912</name>
</gene>
<feature type="transmembrane region" description="Helical" evidence="9">
    <location>
        <begin position="1354"/>
        <end position="1377"/>
    </location>
</feature>
<proteinExistence type="predicted"/>
<dbReference type="PANTHER" id="PTHR24270">
    <property type="entry name" value="LOW-DENSITY LIPOPROTEIN RECEPTOR-RELATED"/>
    <property type="match status" value="1"/>
</dbReference>
<feature type="disulfide bond" evidence="7">
    <location>
        <begin position="968"/>
        <end position="978"/>
    </location>
</feature>
<feature type="disulfide bond" evidence="7">
    <location>
        <begin position="1077"/>
        <end position="1086"/>
    </location>
</feature>
<sequence length="1616" mass="186977">MFLLRSVVYFILFVPGFNNYPQINLYMTDETIDDKMIDTTHQHNCLYVDTSMNDERSADQVISYCMSEQPSKWHIHASNHDEVFTFAELYQRKITSHQLCTWSAPMDVVERYQLYLNELTNSNQTSMSTQLFYNCTLPYFGSVCQYSIDGYNPHQSSLYEIINQFYSYEYESNTFTCYIHVQCNRGQYPSCLDWSEICDGKIDCMDGGLDEEHCWQLEINNCEEDEYRCRNGQCIPYTFFRDDRFVSDCLDGSDEVTKTPDILDECDRSEPTLACEDIVCAINSDYVHSPLTSSCDKKRNDLLLKTMFLKKPDSTSDSCWSALICILQIEPMPISEPCIARCRTGACDEIIKSTCPDMLYLPTVPIIFNEVYFVYKKESRTGACDEIIKSTCPDMLYLPTVPIIFNEVYFVYKKENTRFSMLSAPAPDYVCFKGQLCREFFSKYKHILLQNTTCYSPTSLGLRYFRSRGTWVHLYVTPLLKLLHKCYTIVNISSTLCNRSTMYQCVNSSKCINQDRLNDGIVDCFYLDDEQFDVPNNTYSIERVQKRFKCQNTNQYISYRLINDGKCHCNEYEKGLCDDEFSNVHFSRSHISFQTICDGFTELIPIVIDGRNETDETDCEQWHCNNTYTRCNGFWNCLNGADEVDCDLQPLLTCPLLHHICVSNQTKQLTCLPIKKANDGNIDCIGATDEPILCREKQYRHTDTYFYCGKDSQRTCIYSSYLCDHNDHCKYRDDELFCDENRNVTVRNTICDMWNVDKRSYVEQFLCEQPQDTHKPTIVHFQLSSDGNSINNATKSNENRIHTHLFSRQTRQNCHRGFPLRVWLDKDRNLTITTCLCPPSFYGDMCQYQNQRVSLTLQFRALSDAWRTPFVLVVLLIDDSDEKTIHSHEQITYLPIRDCHVKFHAYLLYLLRPKNPSRNYSVHIDIYEKFSLAYRGSWLLSLRFSFLPVHRLVAQLDIPPNFVSIERCSDKRCVHGYCTRYSNKQNNYTTFCRCQQGWSGQYCTIPHTCKCSSESLCIGPLANNRSLCVCPTNRFGSQCLLNNTLCELDPNTKCLNGGQCIPVGEHIGSERKFKCICSKGFSGIQCEVADTKIIISFHKNIPVSQAMLIHFIRVINNTSPERVTTFKAIPVHQNSITVYWSHPFHLIFLELLNKSYYLAVVQKQFQSSMQILKKIDPSDRCEHINDLFNETIIKLHLIRRIKYYHIPCQEHFSNLSCFYDDTHLCLCEDYGSRRLANCFEFDHQMKMDCLGQSGCENGAQCFQDSPNCAQTSICVCPPCFYGVRCQFSTSGFGLSLDAILGYHILPNVSILHQPSAVQFSVVLTIIMVVVGLINGAFSLITFQNKTLREAGCGSYLIGSSITTLLTMTLFGLKFWILLSSQMSLTINKVFLYAQCLMIDFLIRICLSMDQWLNACVAAERAITALQKARFNKTKSKTIAKYVIIALFVLTTSTAIHDPIHRRLFDDKDNDEKRIWCIVTYSPRLQQFNSAIHLFHFFAPFVINLISAVTILRTKARQRATVQPHCTYGQLLREQFQQHNRLVIAPFILVILAFPRVVISFVSGCMKSAKQSWVFLIGYFISFFPPMFTFLIFVLPSKLYTEEFRKSVKKCWNMIKM</sequence>
<evidence type="ECO:0000259" key="11">
    <source>
        <dbReference type="PROSITE" id="PS50026"/>
    </source>
</evidence>
<evidence type="ECO:0000256" key="3">
    <source>
        <dbReference type="ARBA" id="ARBA00022737"/>
    </source>
</evidence>
<feature type="signal peptide" evidence="10">
    <location>
        <begin position="1"/>
        <end position="18"/>
    </location>
</feature>
<comment type="caution">
    <text evidence="14">The sequence shown here is derived from an EMBL/GenBank/DDBJ whole genome shotgun (WGS) entry which is preliminary data.</text>
</comment>
<feature type="transmembrane region" description="Helical" evidence="9">
    <location>
        <begin position="1572"/>
        <end position="1594"/>
    </location>
</feature>
<organism evidence="14 15">
    <name type="scientific">Rotaria socialis</name>
    <dbReference type="NCBI Taxonomy" id="392032"/>
    <lineage>
        <taxon>Eukaryota</taxon>
        <taxon>Metazoa</taxon>
        <taxon>Spiralia</taxon>
        <taxon>Gnathifera</taxon>
        <taxon>Rotifera</taxon>
        <taxon>Eurotatoria</taxon>
        <taxon>Bdelloidea</taxon>
        <taxon>Philodinida</taxon>
        <taxon>Philodinidae</taxon>
        <taxon>Rotaria</taxon>
    </lineage>
</organism>
<dbReference type="PROSITE" id="PS01186">
    <property type="entry name" value="EGF_2"/>
    <property type="match status" value="2"/>
</dbReference>
<dbReference type="InterPro" id="IPR036055">
    <property type="entry name" value="LDL_receptor-like_sf"/>
</dbReference>
<feature type="chain" id="PRO_5036237426" evidence="10">
    <location>
        <begin position="19"/>
        <end position="1616"/>
    </location>
</feature>
<dbReference type="CDD" id="cd00637">
    <property type="entry name" value="7tm_classA_rhodopsin-like"/>
    <property type="match status" value="1"/>
</dbReference>
<keyword evidence="5 9" id="KW-0472">Membrane</keyword>
<feature type="domain" description="G-protein coupled receptors family 1 profile" evidence="12">
    <location>
        <begin position="1333"/>
        <end position="1592"/>
    </location>
</feature>
<dbReference type="SUPFAM" id="SSF57424">
    <property type="entry name" value="LDL receptor-like module"/>
    <property type="match status" value="1"/>
</dbReference>
<dbReference type="EMBL" id="CAJNXB010005408">
    <property type="protein sequence ID" value="CAF3424075.1"/>
    <property type="molecule type" value="Genomic_DNA"/>
</dbReference>
<dbReference type="Gene3D" id="1.20.1070.10">
    <property type="entry name" value="Rhodopsin 7-helix transmembrane proteins"/>
    <property type="match status" value="1"/>
</dbReference>
<feature type="disulfide bond" evidence="8">
    <location>
        <begin position="222"/>
        <end position="234"/>
    </location>
</feature>
<evidence type="ECO:0000256" key="7">
    <source>
        <dbReference type="PROSITE-ProRule" id="PRU00076"/>
    </source>
</evidence>
<dbReference type="Pfam" id="PF00057">
    <property type="entry name" value="Ldl_recept_a"/>
    <property type="match status" value="1"/>
</dbReference>
<feature type="disulfide bond" evidence="8">
    <location>
        <begin position="723"/>
        <end position="738"/>
    </location>
</feature>
<feature type="transmembrane region" description="Helical" evidence="9">
    <location>
        <begin position="1438"/>
        <end position="1456"/>
    </location>
</feature>
<dbReference type="SUPFAM" id="SSF81321">
    <property type="entry name" value="Family A G protein-coupled receptor-like"/>
    <property type="match status" value="1"/>
</dbReference>
<dbReference type="InterPro" id="IPR017452">
    <property type="entry name" value="GPCR_Rhodpsn_7TM"/>
</dbReference>
<feature type="domain" description="EGF-like" evidence="11">
    <location>
        <begin position="1042"/>
        <end position="1087"/>
    </location>
</feature>
<dbReference type="PROSITE" id="PS50068">
    <property type="entry name" value="LDLRA_2"/>
    <property type="match status" value="2"/>
</dbReference>
<dbReference type="OrthoDB" id="10266706at2759"/>
<keyword evidence="10" id="KW-0732">Signal</keyword>
<dbReference type="PROSITE" id="PS50026">
    <property type="entry name" value="EGF_3"/>
    <property type="match status" value="2"/>
</dbReference>
<feature type="transmembrane region" description="Helical" evidence="9">
    <location>
        <begin position="1389"/>
        <end position="1406"/>
    </location>
</feature>
<dbReference type="Proteomes" id="UP000663873">
    <property type="component" value="Unassembled WGS sequence"/>
</dbReference>
<keyword evidence="3" id="KW-0677">Repeat</keyword>
<evidence type="ECO:0000259" key="12">
    <source>
        <dbReference type="PROSITE" id="PS50262"/>
    </source>
</evidence>
<reference evidence="14" key="1">
    <citation type="submission" date="2021-02" db="EMBL/GenBank/DDBJ databases">
        <authorList>
            <person name="Nowell W R."/>
        </authorList>
    </citation>
    <scope>NUCLEOTIDE SEQUENCE</scope>
</reference>
<evidence type="ECO:0000256" key="10">
    <source>
        <dbReference type="SAM" id="SignalP"/>
    </source>
</evidence>
<comment type="caution">
    <text evidence="7">Lacks conserved residue(s) required for the propagation of feature annotation.</text>
</comment>
<evidence type="ECO:0000256" key="4">
    <source>
        <dbReference type="ARBA" id="ARBA00022989"/>
    </source>
</evidence>
<evidence type="ECO:0000313" key="15">
    <source>
        <dbReference type="Proteomes" id="UP000663873"/>
    </source>
</evidence>
<dbReference type="CDD" id="cd00112">
    <property type="entry name" value="LDLa"/>
    <property type="match status" value="1"/>
</dbReference>
<feature type="domain" description="EGF-like" evidence="11">
    <location>
        <begin position="964"/>
        <end position="1004"/>
    </location>
</feature>
<dbReference type="PROSITE" id="PS00022">
    <property type="entry name" value="EGF_1"/>
    <property type="match status" value="3"/>
</dbReference>
<keyword evidence="6 7" id="KW-1015">Disulfide bond</keyword>